<dbReference type="RefSeq" id="WP_191318931.1">
    <property type="nucleotide sequence ID" value="NZ_BNCG01000005.1"/>
</dbReference>
<dbReference type="Gene3D" id="3.40.50.300">
    <property type="entry name" value="P-loop containing nucleotide triphosphate hydrolases"/>
    <property type="match status" value="1"/>
</dbReference>
<dbReference type="Proteomes" id="UP001595704">
    <property type="component" value="Unassembled WGS sequence"/>
</dbReference>
<dbReference type="PANTHER" id="PTHR42794">
    <property type="entry name" value="HEMIN IMPORT ATP-BINDING PROTEIN HMUV"/>
    <property type="match status" value="1"/>
</dbReference>
<dbReference type="SMART" id="SM00382">
    <property type="entry name" value="AAA"/>
    <property type="match status" value="1"/>
</dbReference>
<dbReference type="InterPro" id="IPR003439">
    <property type="entry name" value="ABC_transporter-like_ATP-bd"/>
</dbReference>
<keyword evidence="3 5" id="KW-0067">ATP-binding</keyword>
<reference evidence="6" key="1">
    <citation type="journal article" date="2019" name="Int. J. Syst. Evol. Microbiol.">
        <title>The Global Catalogue of Microorganisms (GCM) 10K type strain sequencing project: providing services to taxonomists for standard genome sequencing and annotation.</title>
        <authorList>
            <consortium name="The Broad Institute Genomics Platform"/>
            <consortium name="The Broad Institute Genome Sequencing Center for Infectious Disease"/>
            <person name="Wu L."/>
            <person name="Ma J."/>
        </authorList>
    </citation>
    <scope>NUCLEOTIDE SEQUENCE [LARGE SCALE GENOMIC DNA]</scope>
    <source>
        <strain evidence="6">KCTC 42282</strain>
    </source>
</reference>
<evidence type="ECO:0000256" key="2">
    <source>
        <dbReference type="ARBA" id="ARBA00022741"/>
    </source>
</evidence>
<sequence length="247" mass="26283">MIAVDCASVSVGRKGTSLLRDISFRLNGAGFVGVLGPNGAGKSTLLRVLAGLRAPDAGEARWNGLATPRWPARKRAAFCGYLPQQFAPAWDYEAGDIIALGAGRASAGDASPGHVLARFGLTALARRRWSMLSGGERARVMLAATLATSPALVLADEPGASLDVRHKLDLLRRLRSASTSSLVVAVMHDLDLALRFCDRILLLEEGALVADCSPDDLLAGDALDRVFGLRLQKVRRHDDHDWVIGLG</sequence>
<dbReference type="InterPro" id="IPR027417">
    <property type="entry name" value="P-loop_NTPase"/>
</dbReference>
<evidence type="ECO:0000259" key="4">
    <source>
        <dbReference type="PROSITE" id="PS50893"/>
    </source>
</evidence>
<proteinExistence type="inferred from homology"/>
<dbReference type="GO" id="GO:0005524">
    <property type="term" value="F:ATP binding"/>
    <property type="evidence" value="ECO:0007669"/>
    <property type="project" value="UniProtKB-KW"/>
</dbReference>
<gene>
    <name evidence="5" type="ORF">ACFONL_14240</name>
</gene>
<evidence type="ECO:0000313" key="5">
    <source>
        <dbReference type="EMBL" id="MFC3638511.1"/>
    </source>
</evidence>
<dbReference type="CDD" id="cd03214">
    <property type="entry name" value="ABC_Iron-Siderophores_B12_Hemin"/>
    <property type="match status" value="1"/>
</dbReference>
<feature type="domain" description="ABC transporter" evidence="4">
    <location>
        <begin position="4"/>
        <end position="230"/>
    </location>
</feature>
<dbReference type="InterPro" id="IPR017871">
    <property type="entry name" value="ABC_transporter-like_CS"/>
</dbReference>
<dbReference type="EMBL" id="JBHRYC010000075">
    <property type="protein sequence ID" value="MFC3638511.1"/>
    <property type="molecule type" value="Genomic_DNA"/>
</dbReference>
<evidence type="ECO:0000256" key="1">
    <source>
        <dbReference type="ARBA" id="ARBA00005417"/>
    </source>
</evidence>
<evidence type="ECO:0000313" key="6">
    <source>
        <dbReference type="Proteomes" id="UP001595704"/>
    </source>
</evidence>
<evidence type="ECO:0000256" key="3">
    <source>
        <dbReference type="ARBA" id="ARBA00022840"/>
    </source>
</evidence>
<dbReference type="InterPro" id="IPR003593">
    <property type="entry name" value="AAA+_ATPase"/>
</dbReference>
<organism evidence="5 6">
    <name type="scientific">Camelimonas fluminis</name>
    <dbReference type="NCBI Taxonomy" id="1576911"/>
    <lineage>
        <taxon>Bacteria</taxon>
        <taxon>Pseudomonadati</taxon>
        <taxon>Pseudomonadota</taxon>
        <taxon>Alphaproteobacteria</taxon>
        <taxon>Hyphomicrobiales</taxon>
        <taxon>Chelatococcaceae</taxon>
        <taxon>Camelimonas</taxon>
    </lineage>
</organism>
<comment type="similarity">
    <text evidence="1">Belongs to the ABC transporter superfamily.</text>
</comment>
<dbReference type="SUPFAM" id="SSF52540">
    <property type="entry name" value="P-loop containing nucleoside triphosphate hydrolases"/>
    <property type="match status" value="1"/>
</dbReference>
<name>A0ABV7UIX2_9HYPH</name>
<dbReference type="Pfam" id="PF00005">
    <property type="entry name" value="ABC_tran"/>
    <property type="match status" value="1"/>
</dbReference>
<keyword evidence="6" id="KW-1185">Reference proteome</keyword>
<dbReference type="PROSITE" id="PS50893">
    <property type="entry name" value="ABC_TRANSPORTER_2"/>
    <property type="match status" value="1"/>
</dbReference>
<comment type="caution">
    <text evidence="5">The sequence shown here is derived from an EMBL/GenBank/DDBJ whole genome shotgun (WGS) entry which is preliminary data.</text>
</comment>
<dbReference type="PANTHER" id="PTHR42794:SF2">
    <property type="entry name" value="ABC TRANSPORTER ATP-BINDING PROTEIN"/>
    <property type="match status" value="1"/>
</dbReference>
<dbReference type="PROSITE" id="PS00211">
    <property type="entry name" value="ABC_TRANSPORTER_1"/>
    <property type="match status" value="1"/>
</dbReference>
<keyword evidence="2" id="KW-0547">Nucleotide-binding</keyword>
<protein>
    <submittedName>
        <fullName evidence="5">ABC transporter ATP-binding protein</fullName>
    </submittedName>
</protein>
<accession>A0ABV7UIX2</accession>